<reference evidence="1" key="1">
    <citation type="submission" date="2025-08" db="UniProtKB">
        <authorList>
            <consortium name="Ensembl"/>
        </authorList>
    </citation>
    <scope>IDENTIFICATION</scope>
</reference>
<dbReference type="Ensembl" id="ENSCATT00000043157.1">
    <property type="protein sequence ID" value="ENSCATP00000018976.1"/>
    <property type="gene ID" value="ENSCATG00000033295.1"/>
</dbReference>
<proteinExistence type="predicted"/>
<evidence type="ECO:0000313" key="1">
    <source>
        <dbReference type="Ensembl" id="ENSCATP00000018976.1"/>
    </source>
</evidence>
<protein>
    <submittedName>
        <fullName evidence="1">Uncharacterized protein</fullName>
    </submittedName>
</protein>
<name>A0A2K5M199_CERAT</name>
<dbReference type="Bgee" id="ENSCATG00000033295">
    <property type="expression patterns" value="Expressed in frontal cortex"/>
</dbReference>
<sequence length="91" mass="9810">MLEALRGCDPLAVLGSELLAERGARQSSISGLWSLSQKAGFSGLSFLPESGVSHQGDKKCQESIFTANQQGDPHKATMLRQFICCILIICQ</sequence>
<evidence type="ECO:0000313" key="2">
    <source>
        <dbReference type="Proteomes" id="UP000233060"/>
    </source>
</evidence>
<keyword evidence="2" id="KW-1185">Reference proteome</keyword>
<accession>A0A2K5M199</accession>
<reference evidence="1" key="2">
    <citation type="submission" date="2025-09" db="UniProtKB">
        <authorList>
            <consortium name="Ensembl"/>
        </authorList>
    </citation>
    <scope>IDENTIFICATION</scope>
</reference>
<organism evidence="1 2">
    <name type="scientific">Cercocebus atys</name>
    <name type="common">Sooty mangabey</name>
    <name type="synonym">Cercocebus torquatus atys</name>
    <dbReference type="NCBI Taxonomy" id="9531"/>
    <lineage>
        <taxon>Eukaryota</taxon>
        <taxon>Metazoa</taxon>
        <taxon>Chordata</taxon>
        <taxon>Craniata</taxon>
        <taxon>Vertebrata</taxon>
        <taxon>Euteleostomi</taxon>
        <taxon>Mammalia</taxon>
        <taxon>Eutheria</taxon>
        <taxon>Euarchontoglires</taxon>
        <taxon>Primates</taxon>
        <taxon>Haplorrhini</taxon>
        <taxon>Catarrhini</taxon>
        <taxon>Cercopithecidae</taxon>
        <taxon>Cercopithecinae</taxon>
        <taxon>Cercocebus</taxon>
    </lineage>
</organism>
<dbReference type="Proteomes" id="UP000233060">
    <property type="component" value="Unassembled WGS sequence"/>
</dbReference>
<dbReference type="GeneTree" id="ENSGT00910000146865"/>
<dbReference type="OMA" id="HQGDKKC"/>
<dbReference type="AlphaFoldDB" id="A0A2K5M199"/>